<sequence length="97" mass="10509">MTLEEGRQPAGETMSVILYGECVSARETARVRIWGLADLGCDLEAESPAPLDEGDVALWIGAIGPFAATAMRRNSCLLTVRFKEPLDGKIIEHFNCG</sequence>
<dbReference type="EMBL" id="BMHK01000027">
    <property type="protein sequence ID" value="GGC10440.1"/>
    <property type="molecule type" value="Genomic_DNA"/>
</dbReference>
<dbReference type="RefSeq" id="WP_229736413.1">
    <property type="nucleotide sequence ID" value="NZ_BMHK01000027.1"/>
</dbReference>
<dbReference type="AlphaFoldDB" id="A0A916TUU4"/>
<reference evidence="1" key="2">
    <citation type="submission" date="2020-09" db="EMBL/GenBank/DDBJ databases">
        <authorList>
            <person name="Sun Q."/>
            <person name="Zhou Y."/>
        </authorList>
    </citation>
    <scope>NUCLEOTIDE SEQUENCE</scope>
    <source>
        <strain evidence="1">CGMCC 1.15095</strain>
    </source>
</reference>
<accession>A0A916TUU4</accession>
<keyword evidence="2" id="KW-1185">Reference proteome</keyword>
<comment type="caution">
    <text evidence="1">The sequence shown here is derived from an EMBL/GenBank/DDBJ whole genome shotgun (WGS) entry which is preliminary data.</text>
</comment>
<dbReference type="Proteomes" id="UP000608154">
    <property type="component" value="Unassembled WGS sequence"/>
</dbReference>
<gene>
    <name evidence="1" type="ORF">GCM10011494_31410</name>
</gene>
<reference evidence="1" key="1">
    <citation type="journal article" date="2014" name="Int. J. Syst. Evol. Microbiol.">
        <title>Complete genome sequence of Corynebacterium casei LMG S-19264T (=DSM 44701T), isolated from a smear-ripened cheese.</title>
        <authorList>
            <consortium name="US DOE Joint Genome Institute (JGI-PGF)"/>
            <person name="Walter F."/>
            <person name="Albersmeier A."/>
            <person name="Kalinowski J."/>
            <person name="Ruckert C."/>
        </authorList>
    </citation>
    <scope>NUCLEOTIDE SEQUENCE</scope>
    <source>
        <strain evidence="1">CGMCC 1.15095</strain>
    </source>
</reference>
<organism evidence="1 2">
    <name type="scientific">Novosphingobium endophyticum</name>
    <dbReference type="NCBI Taxonomy" id="1955250"/>
    <lineage>
        <taxon>Bacteria</taxon>
        <taxon>Pseudomonadati</taxon>
        <taxon>Pseudomonadota</taxon>
        <taxon>Alphaproteobacteria</taxon>
        <taxon>Sphingomonadales</taxon>
        <taxon>Sphingomonadaceae</taxon>
        <taxon>Novosphingobium</taxon>
    </lineage>
</organism>
<proteinExistence type="predicted"/>
<name>A0A916TUU4_9SPHN</name>
<evidence type="ECO:0000313" key="2">
    <source>
        <dbReference type="Proteomes" id="UP000608154"/>
    </source>
</evidence>
<evidence type="ECO:0000313" key="1">
    <source>
        <dbReference type="EMBL" id="GGC10440.1"/>
    </source>
</evidence>
<protein>
    <submittedName>
        <fullName evidence="1">Uncharacterized protein</fullName>
    </submittedName>
</protein>